<dbReference type="RefSeq" id="WP_307219098.1">
    <property type="nucleotide sequence ID" value="NZ_JAUSTI010000013.1"/>
</dbReference>
<protein>
    <submittedName>
        <fullName evidence="1">Uncharacterized protein</fullName>
    </submittedName>
</protein>
<reference evidence="1 2" key="1">
    <citation type="submission" date="2023-07" db="EMBL/GenBank/DDBJ databases">
        <title>Sorghum-associated microbial communities from plants grown in Nebraska, USA.</title>
        <authorList>
            <person name="Schachtman D."/>
        </authorList>
    </citation>
    <scope>NUCLEOTIDE SEQUENCE [LARGE SCALE GENOMIC DNA]</scope>
    <source>
        <strain evidence="1 2">DS1314</strain>
    </source>
</reference>
<sequence length="221" mass="25672">MKDADVETRPTQGAPESMKNSGFYKLKFLVTPEEMRSTLELFQQKECQFTLSNYAATSHDLDQVCEAYATYFQYFTAQEKPNQHPHWVYSVVCNLDERTSGFFMKNEGYSFPVQEQWAEDEFPYILLSLPKGFQVNLQDEQGNYYIYEDIREHLPFTYALFAETSQSVKKMTKPLRFKVYTGASLDALQEQKPPVRISSSAAQAMSTSWFFEKYSLSMSVK</sequence>
<comment type="caution">
    <text evidence="1">The sequence shown here is derived from an EMBL/GenBank/DDBJ whole genome shotgun (WGS) entry which is preliminary data.</text>
</comment>
<name>A0ABT9WHG2_9BACL</name>
<organism evidence="1 2">
    <name type="scientific">Paenibacillus tundrae</name>
    <dbReference type="NCBI Taxonomy" id="528187"/>
    <lineage>
        <taxon>Bacteria</taxon>
        <taxon>Bacillati</taxon>
        <taxon>Bacillota</taxon>
        <taxon>Bacilli</taxon>
        <taxon>Bacillales</taxon>
        <taxon>Paenibacillaceae</taxon>
        <taxon>Paenibacillus</taxon>
    </lineage>
</organism>
<gene>
    <name evidence="1" type="ORF">J2T19_004210</name>
</gene>
<proteinExistence type="predicted"/>
<dbReference type="EMBL" id="JAUSTI010000013">
    <property type="protein sequence ID" value="MDQ0172720.1"/>
    <property type="molecule type" value="Genomic_DNA"/>
</dbReference>
<dbReference type="Proteomes" id="UP001233836">
    <property type="component" value="Unassembled WGS sequence"/>
</dbReference>
<evidence type="ECO:0000313" key="2">
    <source>
        <dbReference type="Proteomes" id="UP001233836"/>
    </source>
</evidence>
<keyword evidence="2" id="KW-1185">Reference proteome</keyword>
<evidence type="ECO:0000313" key="1">
    <source>
        <dbReference type="EMBL" id="MDQ0172720.1"/>
    </source>
</evidence>
<accession>A0ABT9WHG2</accession>